<dbReference type="Proteomes" id="UP000644660">
    <property type="component" value="Unassembled WGS sequence"/>
</dbReference>
<reference evidence="7 8" key="1">
    <citation type="submission" date="2020-05" db="EMBL/GenBank/DDBJ databases">
        <authorList>
            <person name="Casaregola S."/>
            <person name="Devillers H."/>
            <person name="Grondin C."/>
        </authorList>
    </citation>
    <scope>NUCLEOTIDE SEQUENCE [LARGE SCALE GENOMIC DNA]</scope>
    <source>
        <strain evidence="7 8">CLIB 1767</strain>
    </source>
</reference>
<gene>
    <name evidence="7" type="ORF">KABA2_02S14366</name>
</gene>
<evidence type="ECO:0000313" key="7">
    <source>
        <dbReference type="EMBL" id="CAB4253216.1"/>
    </source>
</evidence>
<dbReference type="Gene3D" id="2.60.40.1970">
    <property type="entry name" value="YEATS domain"/>
    <property type="match status" value="1"/>
</dbReference>
<dbReference type="PIRSF" id="PIRSF016551">
    <property type="entry name" value="SAS5/TFIID_14"/>
    <property type="match status" value="1"/>
</dbReference>
<keyword evidence="3" id="KW-0804">Transcription</keyword>
<evidence type="ECO:0000256" key="4">
    <source>
        <dbReference type="ARBA" id="ARBA00023242"/>
    </source>
</evidence>
<name>A0A8H2VE46_9SACH</name>
<feature type="domain" description="YEATS" evidence="6">
    <location>
        <begin position="1"/>
        <end position="131"/>
    </location>
</feature>
<evidence type="ECO:0000259" key="6">
    <source>
        <dbReference type="PROSITE" id="PS51037"/>
    </source>
</evidence>
<dbReference type="InterPro" id="IPR038336">
    <property type="entry name" value="NET_sf"/>
</dbReference>
<dbReference type="FunFam" id="2.60.40.1970:FF:000006">
    <property type="entry name" value="Transcription initiation factor TFIID subunit 14"/>
    <property type="match status" value="1"/>
</dbReference>
<dbReference type="InterPro" id="IPR005033">
    <property type="entry name" value="YEATS"/>
</dbReference>
<dbReference type="EMBL" id="CAEFZW010000002">
    <property type="protein sequence ID" value="CAB4253216.1"/>
    <property type="molecule type" value="Genomic_DNA"/>
</dbReference>
<dbReference type="PROSITE" id="PS51037">
    <property type="entry name" value="YEATS"/>
    <property type="match status" value="1"/>
</dbReference>
<dbReference type="Pfam" id="PF03366">
    <property type="entry name" value="YEATS"/>
    <property type="match status" value="1"/>
</dbReference>
<dbReference type="GO" id="GO:0032991">
    <property type="term" value="C:protein-containing complex"/>
    <property type="evidence" value="ECO:0007669"/>
    <property type="project" value="UniProtKB-ARBA"/>
</dbReference>
<dbReference type="CDD" id="cd16905">
    <property type="entry name" value="YEATS_Taf14_like"/>
    <property type="match status" value="1"/>
</dbReference>
<dbReference type="GO" id="GO:0000785">
    <property type="term" value="C:chromatin"/>
    <property type="evidence" value="ECO:0007669"/>
    <property type="project" value="UniProtKB-ARBA"/>
</dbReference>
<proteinExistence type="predicted"/>
<keyword evidence="8" id="KW-1185">Reference proteome</keyword>
<dbReference type="Pfam" id="PF17035">
    <property type="entry name" value="BET"/>
    <property type="match status" value="1"/>
</dbReference>
<dbReference type="GO" id="GO:0005634">
    <property type="term" value="C:nucleus"/>
    <property type="evidence" value="ECO:0007669"/>
    <property type="project" value="UniProtKB-SubCell"/>
</dbReference>
<evidence type="ECO:0000256" key="5">
    <source>
        <dbReference type="PROSITE-ProRule" id="PRU00376"/>
    </source>
</evidence>
<dbReference type="GO" id="GO:0006338">
    <property type="term" value="P:chromatin remodeling"/>
    <property type="evidence" value="ECO:0007669"/>
    <property type="project" value="UniProtKB-ARBA"/>
</dbReference>
<dbReference type="Gene3D" id="1.20.1270.220">
    <property type="match status" value="1"/>
</dbReference>
<dbReference type="OrthoDB" id="1741717at2759"/>
<evidence type="ECO:0000256" key="1">
    <source>
        <dbReference type="ARBA" id="ARBA00004123"/>
    </source>
</evidence>
<comment type="caution">
    <text evidence="7">The sequence shown here is derived from an EMBL/GenBank/DDBJ whole genome shotgun (WGS) entry which is preliminary data.</text>
</comment>
<keyword evidence="4 5" id="KW-0539">Nucleus</keyword>
<dbReference type="GO" id="GO:0006355">
    <property type="term" value="P:regulation of DNA-templated transcription"/>
    <property type="evidence" value="ECO:0007669"/>
    <property type="project" value="InterPro"/>
</dbReference>
<accession>A0A8H2VE46</accession>
<dbReference type="RefSeq" id="XP_041405254.1">
    <property type="nucleotide sequence ID" value="XM_041549320.1"/>
</dbReference>
<dbReference type="AlphaFoldDB" id="A0A8H2VE46"/>
<dbReference type="GeneID" id="64856372"/>
<comment type="subcellular location">
    <subcellularLocation>
        <location evidence="1 5">Nucleus</location>
    </subcellularLocation>
</comment>
<dbReference type="InterPro" id="IPR027353">
    <property type="entry name" value="NET_dom"/>
</dbReference>
<evidence type="ECO:0000256" key="2">
    <source>
        <dbReference type="ARBA" id="ARBA00023015"/>
    </source>
</evidence>
<dbReference type="InterPro" id="IPR016665">
    <property type="entry name" value="Sas5/TAF14"/>
</dbReference>
<dbReference type="InterPro" id="IPR038704">
    <property type="entry name" value="YEAST_sf"/>
</dbReference>
<dbReference type="InterPro" id="IPR055129">
    <property type="entry name" value="YEATS_dom"/>
</dbReference>
<organism evidence="7 8">
    <name type="scientific">Maudiozyma barnettii</name>
    <dbReference type="NCBI Taxonomy" id="61262"/>
    <lineage>
        <taxon>Eukaryota</taxon>
        <taxon>Fungi</taxon>
        <taxon>Dikarya</taxon>
        <taxon>Ascomycota</taxon>
        <taxon>Saccharomycotina</taxon>
        <taxon>Saccharomycetes</taxon>
        <taxon>Saccharomycetales</taxon>
        <taxon>Saccharomycetaceae</taxon>
        <taxon>Maudiozyma</taxon>
    </lineage>
</organism>
<evidence type="ECO:0000256" key="3">
    <source>
        <dbReference type="ARBA" id="ARBA00023163"/>
    </source>
</evidence>
<dbReference type="PANTHER" id="PTHR23195">
    <property type="entry name" value="YEATS DOMAIN"/>
    <property type="match status" value="1"/>
</dbReference>
<protein>
    <submittedName>
        <fullName evidence="7">Similar to Saccharomyces cerevisiae YPL129W TAF14 Subunit of TFIID, TFIIF, INO80, SWI/SNF, and NuA3 complexes, involved in RNA polymerase II transcription initiation and in chromatin modification</fullName>
    </submittedName>
</protein>
<evidence type="ECO:0000313" key="8">
    <source>
        <dbReference type="Proteomes" id="UP000644660"/>
    </source>
</evidence>
<keyword evidence="2" id="KW-0805">Transcription regulation</keyword>
<sequence length="241" mass="27308">MVPRTVRVKTSQHVLPDLPPVENFPMREWSIEIVQLDKDGNEIPASLFEKVTYHLHPTFNNPNRTFTELPFKITEQGWGGFPLNISLFLIDKGGERKITHDLNFLQDAYEVDHEIQVPHTKPTLVEELAKSGPIEEEIAAISNSKRKATVAPSVVEPKTKRVKLSVTPMVKGDIDIEKLAFGLTKLKEDDLVGVVQMITDNKTAEMNITNDVEEGEFTMDLFSLPDSLLKSLWEYVEKNVE</sequence>